<evidence type="ECO:0000256" key="1">
    <source>
        <dbReference type="SAM" id="MobiDB-lite"/>
    </source>
</evidence>
<accession>G3AX39</accession>
<organism evidence="3">
    <name type="scientific">Candida tenuis (strain ATCC 10573 / BCRC 21748 / CBS 615 / JCM 9827 / NBRC 10315 / NRRL Y-1498 / VKM Y-70)</name>
    <name type="common">Yeast</name>
    <name type="synonym">Yamadazyma tenuis</name>
    <dbReference type="NCBI Taxonomy" id="590646"/>
    <lineage>
        <taxon>Eukaryota</taxon>
        <taxon>Fungi</taxon>
        <taxon>Dikarya</taxon>
        <taxon>Ascomycota</taxon>
        <taxon>Saccharomycotina</taxon>
        <taxon>Pichiomycetes</taxon>
        <taxon>Debaryomycetaceae</taxon>
        <taxon>Yamadazyma</taxon>
    </lineage>
</organism>
<feature type="compositionally biased region" description="Polar residues" evidence="1">
    <location>
        <begin position="120"/>
        <end position="139"/>
    </location>
</feature>
<feature type="compositionally biased region" description="Polar residues" evidence="1">
    <location>
        <begin position="1"/>
        <end position="11"/>
    </location>
</feature>
<reference evidence="2 3" key="1">
    <citation type="journal article" date="2011" name="Proc. Natl. Acad. Sci. U.S.A.">
        <title>Comparative genomics of xylose-fermenting fungi for enhanced biofuel production.</title>
        <authorList>
            <person name="Wohlbach D.J."/>
            <person name="Kuo A."/>
            <person name="Sato T.K."/>
            <person name="Potts K.M."/>
            <person name="Salamov A.A."/>
            <person name="LaButti K.M."/>
            <person name="Sun H."/>
            <person name="Clum A."/>
            <person name="Pangilinan J.L."/>
            <person name="Lindquist E.A."/>
            <person name="Lucas S."/>
            <person name="Lapidus A."/>
            <person name="Jin M."/>
            <person name="Gunawan C."/>
            <person name="Balan V."/>
            <person name="Dale B.E."/>
            <person name="Jeffries T.W."/>
            <person name="Zinkel R."/>
            <person name="Barry K.W."/>
            <person name="Grigoriev I.V."/>
            <person name="Gasch A.P."/>
        </authorList>
    </citation>
    <scope>NUCLEOTIDE SEQUENCE [LARGE SCALE GENOMIC DNA]</scope>
    <source>
        <strain evidence="3">ATCC 10573 / BCRC 21748 / CBS 615 / JCM 9827 / NBRC 10315 / NRRL Y-1498 / VKM Y-70</strain>
    </source>
</reference>
<dbReference type="InterPro" id="IPR006597">
    <property type="entry name" value="Sel1-like"/>
</dbReference>
<dbReference type="OrthoDB" id="2148946at2759"/>
<feature type="compositionally biased region" description="Low complexity" evidence="1">
    <location>
        <begin position="251"/>
        <end position="260"/>
    </location>
</feature>
<dbReference type="SUPFAM" id="SSF81901">
    <property type="entry name" value="HCP-like"/>
    <property type="match status" value="1"/>
</dbReference>
<dbReference type="Gene3D" id="1.25.40.10">
    <property type="entry name" value="Tetratricopeptide repeat domain"/>
    <property type="match status" value="1"/>
</dbReference>
<feature type="region of interest" description="Disordered" evidence="1">
    <location>
        <begin position="251"/>
        <end position="317"/>
    </location>
</feature>
<dbReference type="PANTHER" id="PTHR43628:SF11">
    <property type="entry name" value="PROTEIN DSF2"/>
    <property type="match status" value="1"/>
</dbReference>
<dbReference type="Pfam" id="PF08238">
    <property type="entry name" value="Sel1"/>
    <property type="match status" value="2"/>
</dbReference>
<dbReference type="KEGG" id="cten:18250118"/>
<feature type="compositionally biased region" description="Polar residues" evidence="1">
    <location>
        <begin position="296"/>
        <end position="306"/>
    </location>
</feature>
<dbReference type="SMART" id="SM00671">
    <property type="entry name" value="SEL1"/>
    <property type="match status" value="1"/>
</dbReference>
<dbReference type="STRING" id="590646.G3AX39"/>
<dbReference type="InterPro" id="IPR011990">
    <property type="entry name" value="TPR-like_helical_dom_sf"/>
</dbReference>
<feature type="region of interest" description="Disordered" evidence="1">
    <location>
        <begin position="1"/>
        <end position="70"/>
    </location>
</feature>
<evidence type="ECO:0000313" key="3">
    <source>
        <dbReference type="Proteomes" id="UP000000707"/>
    </source>
</evidence>
<evidence type="ECO:0000313" key="2">
    <source>
        <dbReference type="EMBL" id="EGV66682.1"/>
    </source>
</evidence>
<gene>
    <name evidence="2" type="ORF">CANTEDRAFT_91853</name>
</gene>
<proteinExistence type="predicted"/>
<sequence length="537" mass="59331">MDISTDTTAVSENELLKSPLHQLELQTAKARANSPHSPTPASPLKSRTPPLSPSPAQYYPDRDHDHDRDSIYSFDSVSTNGRLLDRLGLESDDLLDTDEVTTLRLERLSISDVAGRPSSRHNSVQLQNPFRSPSIPHPNTNLTRLPSYRANHLFNIHPNLTRSGSTSRDKVFAVDPAHSPDRVLEGAELSPFSVKNGPGNIVYASRNRSVHSLKASFQPETTSVIGATGAISKKKSSVDYNEYDEFDFNSSSDSINASHSRIPHPGAGAMARTRSVSASVNSGSLSREGSTRRSISDYTNTTSSPNGKLAELSPEDRTKLSMELRGQGKQREASYQLQIAANPPFNYPKAMLLYALALKFGNGVKQNTPSSLKWLCRCILLCTNDTPEFASRVGILSQEELVKWGVSHIRSDTTEVDPIKLYDYYSKLPANQITKIVNTIKSQSDPLASAYQELGMFFLNGWGVEKDELLGIQCLSISSSMGNFNSMVQLGEIWGLKTRFHKKDNFKASAWLRLGEIFGAKTIGNSWIYKDKYLKGE</sequence>
<dbReference type="GeneID" id="18250118"/>
<dbReference type="GO" id="GO:0032153">
    <property type="term" value="C:cell division site"/>
    <property type="evidence" value="ECO:0007669"/>
    <property type="project" value="TreeGrafter"/>
</dbReference>
<dbReference type="HOGENOM" id="CLU_458564_0_0_1"/>
<dbReference type="AlphaFoldDB" id="G3AX39"/>
<protein>
    <submittedName>
        <fullName evidence="2">Uncharacterized protein</fullName>
    </submittedName>
</protein>
<feature type="compositionally biased region" description="Basic and acidic residues" evidence="1">
    <location>
        <begin position="60"/>
        <end position="70"/>
    </location>
</feature>
<name>G3AX39_CANTC</name>
<feature type="region of interest" description="Disordered" evidence="1">
    <location>
        <begin position="114"/>
        <end position="139"/>
    </location>
</feature>
<dbReference type="InterPro" id="IPR052945">
    <property type="entry name" value="Mitotic_Regulator"/>
</dbReference>
<keyword evidence="3" id="KW-1185">Reference proteome</keyword>
<feature type="compositionally biased region" description="Low complexity" evidence="1">
    <location>
        <begin position="275"/>
        <end position="286"/>
    </location>
</feature>
<dbReference type="EMBL" id="GL996510">
    <property type="protein sequence ID" value="EGV66682.1"/>
    <property type="molecule type" value="Genomic_DNA"/>
</dbReference>
<dbReference type="PANTHER" id="PTHR43628">
    <property type="entry name" value="ACTIVATOR OF C KINASE PROTEIN 1-RELATED"/>
    <property type="match status" value="1"/>
</dbReference>
<dbReference type="RefSeq" id="XP_006683940.1">
    <property type="nucleotide sequence ID" value="XM_006683877.1"/>
</dbReference>
<dbReference type="Proteomes" id="UP000000707">
    <property type="component" value="Unassembled WGS sequence"/>
</dbReference>
<dbReference type="GO" id="GO:0010972">
    <property type="term" value="P:negative regulation of G2/M transition of mitotic cell cycle"/>
    <property type="evidence" value="ECO:0007669"/>
    <property type="project" value="TreeGrafter"/>
</dbReference>
<dbReference type="eggNOG" id="ENOG502QW3C">
    <property type="taxonomic scope" value="Eukaryota"/>
</dbReference>